<feature type="compositionally biased region" description="Low complexity" evidence="1">
    <location>
        <begin position="194"/>
        <end position="204"/>
    </location>
</feature>
<sequence>MWLISAQFQRPRHHDAIRVRLDSLSREKPEVVVSFEMTGHVTITTRQLDGIAADAARPGLAAIGEFLRSANVDLQMLTTYTRRTGAAEPVQELVGVAEIADMLKVSRPVSGSWPRRPHSRARWPFSLWARCSPGVPSPSTSNSTGRRETTPSKRHRFRHRHGHYPRSGRPPERCTTDRRSPAETLFASNDSARQRSASQPAATSKYQRGSIKTLINPRLTPVT</sequence>
<feature type="region of interest" description="Disordered" evidence="1">
    <location>
        <begin position="133"/>
        <end position="210"/>
    </location>
</feature>
<gene>
    <name evidence="2" type="ORF">BJ964_000579</name>
</gene>
<organism evidence="2 3">
    <name type="scientific">Actinoplanes lobatus</name>
    <dbReference type="NCBI Taxonomy" id="113568"/>
    <lineage>
        <taxon>Bacteria</taxon>
        <taxon>Bacillati</taxon>
        <taxon>Actinomycetota</taxon>
        <taxon>Actinomycetes</taxon>
        <taxon>Micromonosporales</taxon>
        <taxon>Micromonosporaceae</taxon>
        <taxon>Actinoplanes</taxon>
    </lineage>
</organism>
<accession>A0A7W7MDP9</accession>
<reference evidence="2 3" key="1">
    <citation type="submission" date="2020-08" db="EMBL/GenBank/DDBJ databases">
        <title>Sequencing the genomes of 1000 actinobacteria strains.</title>
        <authorList>
            <person name="Klenk H.-P."/>
        </authorList>
    </citation>
    <scope>NUCLEOTIDE SEQUENCE [LARGE SCALE GENOMIC DNA]</scope>
    <source>
        <strain evidence="2 3">DSM 43150</strain>
    </source>
</reference>
<dbReference type="AlphaFoldDB" id="A0A7W7MDP9"/>
<evidence type="ECO:0000313" key="2">
    <source>
        <dbReference type="EMBL" id="MBB4746418.1"/>
    </source>
</evidence>
<protein>
    <submittedName>
        <fullName evidence="2">Uncharacterized protein</fullName>
    </submittedName>
</protein>
<comment type="caution">
    <text evidence="2">The sequence shown here is derived from an EMBL/GenBank/DDBJ whole genome shotgun (WGS) entry which is preliminary data.</text>
</comment>
<proteinExistence type="predicted"/>
<feature type="compositionally biased region" description="Basic residues" evidence="1">
    <location>
        <begin position="152"/>
        <end position="166"/>
    </location>
</feature>
<dbReference type="Proteomes" id="UP000590511">
    <property type="component" value="Unassembled WGS sequence"/>
</dbReference>
<dbReference type="RefSeq" id="WP_188119215.1">
    <property type="nucleotide sequence ID" value="NZ_BOMP01000168.1"/>
</dbReference>
<feature type="compositionally biased region" description="Basic and acidic residues" evidence="1">
    <location>
        <begin position="169"/>
        <end position="181"/>
    </location>
</feature>
<name>A0A7W7MDP9_9ACTN</name>
<evidence type="ECO:0000256" key="1">
    <source>
        <dbReference type="SAM" id="MobiDB-lite"/>
    </source>
</evidence>
<dbReference type="EMBL" id="JACHNC010000001">
    <property type="protein sequence ID" value="MBB4746418.1"/>
    <property type="molecule type" value="Genomic_DNA"/>
</dbReference>
<evidence type="ECO:0000313" key="3">
    <source>
        <dbReference type="Proteomes" id="UP000590511"/>
    </source>
</evidence>